<evidence type="ECO:0000256" key="1">
    <source>
        <dbReference type="ARBA" id="ARBA00022729"/>
    </source>
</evidence>
<sequence length="263" mass="30036">MKYILLLLVSIVIFAPKTFAAEILMNERTSLFEKHHYESWSGKAEMDYYVLKPLNYDPQKFYPLVVNLHGGTGRALGAYALSAPQLRENFPAFILVPHVTGVSSWEVEAYEDFWPIPNTHVMRIIKTLMKEYSIDENRIYLTGHSMGGFGTFGMVAQYPDFFAVAAPLCGGGDISDAPKMVDTQMWIFHGNKDRNISVEKSRNISKAIAKAGGTKVYYTEYPIGHDVWTLVYDKFYFWSALFKQRREIQDASFSKVLKDAFSF</sequence>
<dbReference type="SUPFAM" id="SSF53474">
    <property type="entry name" value="alpha/beta-Hydrolases"/>
    <property type="match status" value="1"/>
</dbReference>
<dbReference type="InterPro" id="IPR029058">
    <property type="entry name" value="AB_hydrolase_fold"/>
</dbReference>
<proteinExistence type="predicted"/>
<evidence type="ECO:0008006" key="4">
    <source>
        <dbReference type="Google" id="ProtNLM"/>
    </source>
</evidence>
<name>A0A2W5FFS1_9BACT</name>
<gene>
    <name evidence="2" type="ORF">DI586_08680</name>
</gene>
<dbReference type="PANTHER" id="PTHR43037">
    <property type="entry name" value="UNNAMED PRODUCT-RELATED"/>
    <property type="match status" value="1"/>
</dbReference>
<comment type="caution">
    <text evidence="2">The sequence shown here is derived from an EMBL/GenBank/DDBJ whole genome shotgun (WGS) entry which is preliminary data.</text>
</comment>
<reference evidence="2 3" key="1">
    <citation type="submission" date="2017-08" db="EMBL/GenBank/DDBJ databases">
        <title>Infants hospitalized years apart are colonized by the same room-sourced microbial strains.</title>
        <authorList>
            <person name="Brooks B."/>
            <person name="Olm M.R."/>
            <person name="Firek B.A."/>
            <person name="Baker R."/>
            <person name="Thomas B.C."/>
            <person name="Morowitz M.J."/>
            <person name="Banfield J.F."/>
        </authorList>
    </citation>
    <scope>NUCLEOTIDE SEQUENCE [LARGE SCALE GENOMIC DNA]</scope>
    <source>
        <strain evidence="2">S2_006_000_R2_64</strain>
    </source>
</reference>
<accession>A0A2W5FFS1</accession>
<evidence type="ECO:0000313" key="3">
    <source>
        <dbReference type="Proteomes" id="UP000249739"/>
    </source>
</evidence>
<dbReference type="Pfam" id="PF00756">
    <property type="entry name" value="Esterase"/>
    <property type="match status" value="1"/>
</dbReference>
<dbReference type="Proteomes" id="UP000249739">
    <property type="component" value="Unassembled WGS sequence"/>
</dbReference>
<protein>
    <recommendedName>
        <fullName evidence="4">Phospholipase</fullName>
    </recommendedName>
</protein>
<dbReference type="InterPro" id="IPR000801">
    <property type="entry name" value="Esterase-like"/>
</dbReference>
<dbReference type="Gene3D" id="3.40.50.1820">
    <property type="entry name" value="alpha/beta hydrolase"/>
    <property type="match status" value="1"/>
</dbReference>
<dbReference type="InterPro" id="IPR050955">
    <property type="entry name" value="Plant_Biomass_Hydrol_Est"/>
</dbReference>
<organism evidence="2 3">
    <name type="scientific">Micavibrio aeruginosavorus</name>
    <dbReference type="NCBI Taxonomy" id="349221"/>
    <lineage>
        <taxon>Bacteria</taxon>
        <taxon>Pseudomonadati</taxon>
        <taxon>Bdellovibrionota</taxon>
        <taxon>Bdellovibrionia</taxon>
        <taxon>Bdellovibrionales</taxon>
        <taxon>Pseudobdellovibrionaceae</taxon>
        <taxon>Micavibrio</taxon>
    </lineage>
</organism>
<keyword evidence="1" id="KW-0732">Signal</keyword>
<dbReference type="AlphaFoldDB" id="A0A2W5FFS1"/>
<evidence type="ECO:0000313" key="2">
    <source>
        <dbReference type="EMBL" id="PZP54835.1"/>
    </source>
</evidence>
<dbReference type="PANTHER" id="PTHR43037:SF1">
    <property type="entry name" value="BLL1128 PROTEIN"/>
    <property type="match status" value="1"/>
</dbReference>
<dbReference type="EMBL" id="QFOT01000106">
    <property type="protein sequence ID" value="PZP54835.1"/>
    <property type="molecule type" value="Genomic_DNA"/>
</dbReference>